<dbReference type="NCBIfam" id="NF007807">
    <property type="entry name" value="PRK10514.1"/>
    <property type="match status" value="1"/>
</dbReference>
<evidence type="ECO:0000313" key="5">
    <source>
        <dbReference type="EMBL" id="MFC5583724.1"/>
    </source>
</evidence>
<dbReference type="EMBL" id="JBHSNB010000001">
    <property type="protein sequence ID" value="MFC5583724.1"/>
    <property type="molecule type" value="Genomic_DNA"/>
</dbReference>
<comment type="caution">
    <text evidence="5">The sequence shown here is derived from an EMBL/GenBank/DDBJ whole genome shotgun (WGS) entry which is preliminary data.</text>
</comment>
<evidence type="ECO:0000259" key="4">
    <source>
        <dbReference type="PROSITE" id="PS51186"/>
    </source>
</evidence>
<feature type="domain" description="N-acetyltransferase" evidence="4">
    <location>
        <begin position="2"/>
        <end position="145"/>
    </location>
</feature>
<protein>
    <submittedName>
        <fullName evidence="5">Acetyltransferase</fullName>
    </submittedName>
</protein>
<organism evidence="5 6">
    <name type="scientific">Nitratireductor kimnyeongensis</name>
    <dbReference type="NCBI Taxonomy" id="430679"/>
    <lineage>
        <taxon>Bacteria</taxon>
        <taxon>Pseudomonadati</taxon>
        <taxon>Pseudomonadota</taxon>
        <taxon>Alphaproteobacteria</taxon>
        <taxon>Hyphomicrobiales</taxon>
        <taxon>Phyllobacteriaceae</taxon>
        <taxon>Nitratireductor</taxon>
    </lineage>
</organism>
<sequence>MPDIRKSRRDDLVDLIEIWRRSVRATHHFLSESDFRMIEADVAGTYLPRAKLWVAVDDRDLPLAFMGLCDGHIDSLFVDPDSRGRGLGRRLVAHAFGIAGRHITLDVHEQNEQALGFYRKMGFIVEARSPRDGSGRPYPLLHMCLEARNAAFPKGEIGGSRTGSALNDASFAPAGAAKEKPG</sequence>
<dbReference type="Pfam" id="PF00583">
    <property type="entry name" value="Acetyltransf_1"/>
    <property type="match status" value="1"/>
</dbReference>
<evidence type="ECO:0000256" key="3">
    <source>
        <dbReference type="SAM" id="MobiDB-lite"/>
    </source>
</evidence>
<name>A0ABW0T569_9HYPH</name>
<dbReference type="InterPro" id="IPR000182">
    <property type="entry name" value="GNAT_dom"/>
</dbReference>
<dbReference type="PROSITE" id="PS51186">
    <property type="entry name" value="GNAT"/>
    <property type="match status" value="1"/>
</dbReference>
<dbReference type="PANTHER" id="PTHR43800:SF1">
    <property type="entry name" value="PEPTIDYL-LYSINE N-ACETYLTRANSFERASE YJAB"/>
    <property type="match status" value="1"/>
</dbReference>
<evidence type="ECO:0000256" key="1">
    <source>
        <dbReference type="ARBA" id="ARBA00022679"/>
    </source>
</evidence>
<evidence type="ECO:0000313" key="6">
    <source>
        <dbReference type="Proteomes" id="UP001596107"/>
    </source>
</evidence>
<keyword evidence="6" id="KW-1185">Reference proteome</keyword>
<evidence type="ECO:0000256" key="2">
    <source>
        <dbReference type="ARBA" id="ARBA00023315"/>
    </source>
</evidence>
<dbReference type="RefSeq" id="WP_223020415.1">
    <property type="nucleotide sequence ID" value="NZ_CP078143.1"/>
</dbReference>
<keyword evidence="1" id="KW-0808">Transferase</keyword>
<feature type="region of interest" description="Disordered" evidence="3">
    <location>
        <begin position="161"/>
        <end position="182"/>
    </location>
</feature>
<dbReference type="PANTHER" id="PTHR43800">
    <property type="entry name" value="PEPTIDYL-LYSINE N-ACETYLTRANSFERASE YJAB"/>
    <property type="match status" value="1"/>
</dbReference>
<accession>A0ABW0T569</accession>
<dbReference type="InterPro" id="IPR016181">
    <property type="entry name" value="Acyl_CoA_acyltransferase"/>
</dbReference>
<dbReference type="CDD" id="cd04301">
    <property type="entry name" value="NAT_SF"/>
    <property type="match status" value="1"/>
</dbReference>
<dbReference type="SUPFAM" id="SSF55729">
    <property type="entry name" value="Acyl-CoA N-acyltransferases (Nat)"/>
    <property type="match status" value="1"/>
</dbReference>
<proteinExistence type="predicted"/>
<dbReference type="Gene3D" id="3.40.630.30">
    <property type="match status" value="1"/>
</dbReference>
<reference evidence="6" key="1">
    <citation type="journal article" date="2019" name="Int. J. Syst. Evol. Microbiol.">
        <title>The Global Catalogue of Microorganisms (GCM) 10K type strain sequencing project: providing services to taxonomists for standard genome sequencing and annotation.</title>
        <authorList>
            <consortium name="The Broad Institute Genomics Platform"/>
            <consortium name="The Broad Institute Genome Sequencing Center for Infectious Disease"/>
            <person name="Wu L."/>
            <person name="Ma J."/>
        </authorList>
    </citation>
    <scope>NUCLEOTIDE SEQUENCE [LARGE SCALE GENOMIC DNA]</scope>
    <source>
        <strain evidence="6">JCM 3366</strain>
    </source>
</reference>
<dbReference type="Proteomes" id="UP001596107">
    <property type="component" value="Unassembled WGS sequence"/>
</dbReference>
<keyword evidence="2" id="KW-0012">Acyltransferase</keyword>
<gene>
    <name evidence="5" type="ORF">ACFPOD_01250</name>
</gene>